<dbReference type="NCBIfam" id="TIGR00188">
    <property type="entry name" value="rnpA"/>
    <property type="match status" value="1"/>
</dbReference>
<protein>
    <recommendedName>
        <fullName evidence="7 8">Ribonuclease P protein component</fullName>
        <shortName evidence="7">RNase P protein</shortName>
        <shortName evidence="7">RNaseP protein</shortName>
        <ecNumber evidence="7 8">3.1.26.5</ecNumber>
    </recommendedName>
    <alternativeName>
        <fullName evidence="7">Protein C5</fullName>
    </alternativeName>
</protein>
<dbReference type="InterPro" id="IPR014721">
    <property type="entry name" value="Ribsml_uS5_D2-typ_fold_subgr"/>
</dbReference>
<dbReference type="HAMAP" id="MF_00227">
    <property type="entry name" value="RNase_P"/>
    <property type="match status" value="1"/>
</dbReference>
<dbReference type="PROSITE" id="PS00648">
    <property type="entry name" value="RIBONUCLEASE_P"/>
    <property type="match status" value="1"/>
</dbReference>
<dbReference type="EC" id="3.1.26.5" evidence="7 8"/>
<dbReference type="InterPro" id="IPR000100">
    <property type="entry name" value="RNase_P"/>
</dbReference>
<evidence type="ECO:0000256" key="6">
    <source>
        <dbReference type="ARBA" id="ARBA00022884"/>
    </source>
</evidence>
<evidence type="ECO:0000256" key="2">
    <source>
        <dbReference type="ARBA" id="ARBA00022694"/>
    </source>
</evidence>
<proteinExistence type="inferred from homology"/>
<dbReference type="Gene3D" id="3.30.230.10">
    <property type="match status" value="1"/>
</dbReference>
<comment type="caution">
    <text evidence="9">The sequence shown here is derived from an EMBL/GenBank/DDBJ whole genome shotgun (WGS) entry which is preliminary data.</text>
</comment>
<keyword evidence="6 7" id="KW-0694">RNA-binding</keyword>
<gene>
    <name evidence="7 9" type="primary">rnpA</name>
    <name evidence="9" type="ORF">IAD49_01610</name>
</gene>
<dbReference type="EMBL" id="DVML01000009">
    <property type="protein sequence ID" value="HIU22257.1"/>
    <property type="molecule type" value="Genomic_DNA"/>
</dbReference>
<name>A0A9D1HUH0_9BACT</name>
<comment type="similarity">
    <text evidence="7">Belongs to the RnpA family.</text>
</comment>
<evidence type="ECO:0000256" key="4">
    <source>
        <dbReference type="ARBA" id="ARBA00022759"/>
    </source>
</evidence>
<dbReference type="PANTHER" id="PTHR33992">
    <property type="entry name" value="RIBONUCLEASE P PROTEIN COMPONENT"/>
    <property type="match status" value="1"/>
</dbReference>
<evidence type="ECO:0000313" key="9">
    <source>
        <dbReference type="EMBL" id="HIU22257.1"/>
    </source>
</evidence>
<comment type="function">
    <text evidence="1 7">RNaseP catalyzes the removal of the 5'-leader sequence from pre-tRNA to produce the mature 5'-terminus. It can also cleave other RNA substrates such as 4.5S RNA. The protein component plays an auxiliary but essential role in vivo by binding to the 5'-leader sequence and broadening the substrate specificity of the ribozyme.</text>
</comment>
<organism evidence="9 10">
    <name type="scientific">Candidatus Fimihabitans intestinipullorum</name>
    <dbReference type="NCBI Taxonomy" id="2840820"/>
    <lineage>
        <taxon>Bacteria</taxon>
        <taxon>Bacillati</taxon>
        <taxon>Mycoplasmatota</taxon>
        <taxon>Mycoplasmatota incertae sedis</taxon>
        <taxon>Candidatus Fimihabitans</taxon>
    </lineage>
</organism>
<dbReference type="GO" id="GO:0000049">
    <property type="term" value="F:tRNA binding"/>
    <property type="evidence" value="ECO:0007669"/>
    <property type="project" value="UniProtKB-UniRule"/>
</dbReference>
<keyword evidence="5 7" id="KW-0378">Hydrolase</keyword>
<dbReference type="InterPro" id="IPR020568">
    <property type="entry name" value="Ribosomal_Su5_D2-typ_SF"/>
</dbReference>
<evidence type="ECO:0000256" key="1">
    <source>
        <dbReference type="ARBA" id="ARBA00002663"/>
    </source>
</evidence>
<accession>A0A9D1HUH0</accession>
<evidence type="ECO:0000256" key="7">
    <source>
        <dbReference type="HAMAP-Rule" id="MF_00227"/>
    </source>
</evidence>
<dbReference type="Proteomes" id="UP000824087">
    <property type="component" value="Unassembled WGS sequence"/>
</dbReference>
<keyword evidence="2 7" id="KW-0819">tRNA processing</keyword>
<comment type="catalytic activity">
    <reaction evidence="7">
        <text>Endonucleolytic cleavage of RNA, removing 5'-extranucleotides from tRNA precursor.</text>
        <dbReference type="EC" id="3.1.26.5"/>
    </reaction>
</comment>
<dbReference type="InterPro" id="IPR020539">
    <property type="entry name" value="RNase_P_CS"/>
</dbReference>
<comment type="subunit">
    <text evidence="7">Consists of a catalytic RNA component (M1 or rnpB) and a protein subunit.</text>
</comment>
<dbReference type="GO" id="GO:0004526">
    <property type="term" value="F:ribonuclease P activity"/>
    <property type="evidence" value="ECO:0007669"/>
    <property type="project" value="UniProtKB-UniRule"/>
</dbReference>
<dbReference type="SUPFAM" id="SSF54211">
    <property type="entry name" value="Ribosomal protein S5 domain 2-like"/>
    <property type="match status" value="1"/>
</dbReference>
<reference evidence="9" key="1">
    <citation type="submission" date="2020-10" db="EMBL/GenBank/DDBJ databases">
        <authorList>
            <person name="Gilroy R."/>
        </authorList>
    </citation>
    <scope>NUCLEOTIDE SEQUENCE</scope>
    <source>
        <strain evidence="9">CHK197-8231</strain>
    </source>
</reference>
<dbReference type="Pfam" id="PF00825">
    <property type="entry name" value="Ribonuclease_P"/>
    <property type="match status" value="1"/>
</dbReference>
<evidence type="ECO:0000313" key="10">
    <source>
        <dbReference type="Proteomes" id="UP000824087"/>
    </source>
</evidence>
<keyword evidence="3 7" id="KW-0540">Nuclease</keyword>
<dbReference type="GO" id="GO:0030677">
    <property type="term" value="C:ribonuclease P complex"/>
    <property type="evidence" value="ECO:0007669"/>
    <property type="project" value="TreeGrafter"/>
</dbReference>
<evidence type="ECO:0000256" key="5">
    <source>
        <dbReference type="ARBA" id="ARBA00022801"/>
    </source>
</evidence>
<keyword evidence="4 7" id="KW-0255">Endonuclease</keyword>
<evidence type="ECO:0000256" key="8">
    <source>
        <dbReference type="NCBIfam" id="TIGR00188"/>
    </source>
</evidence>
<sequence>MKKIHIVKENREFNRLIQNMKPVKYKNFIAYIEKGTSPVYQFGFSVGKKVGNAVVRNRVKRQLKSILDENDYQNNFKCIIIVRKGILNQSFQEMREDLNRLIEKLDITKGINQ</sequence>
<dbReference type="AlphaFoldDB" id="A0A9D1HUH0"/>
<reference evidence="9" key="2">
    <citation type="journal article" date="2021" name="PeerJ">
        <title>Extensive microbial diversity within the chicken gut microbiome revealed by metagenomics and culture.</title>
        <authorList>
            <person name="Gilroy R."/>
            <person name="Ravi A."/>
            <person name="Getino M."/>
            <person name="Pursley I."/>
            <person name="Horton D.L."/>
            <person name="Alikhan N.F."/>
            <person name="Baker D."/>
            <person name="Gharbi K."/>
            <person name="Hall N."/>
            <person name="Watson M."/>
            <person name="Adriaenssens E.M."/>
            <person name="Foster-Nyarko E."/>
            <person name="Jarju S."/>
            <person name="Secka A."/>
            <person name="Antonio M."/>
            <person name="Oren A."/>
            <person name="Chaudhuri R.R."/>
            <person name="La Ragione R."/>
            <person name="Hildebrand F."/>
            <person name="Pallen M.J."/>
        </authorList>
    </citation>
    <scope>NUCLEOTIDE SEQUENCE</scope>
    <source>
        <strain evidence="9">CHK197-8231</strain>
    </source>
</reference>
<dbReference type="GO" id="GO:0042781">
    <property type="term" value="F:3'-tRNA processing endoribonuclease activity"/>
    <property type="evidence" value="ECO:0007669"/>
    <property type="project" value="TreeGrafter"/>
</dbReference>
<evidence type="ECO:0000256" key="3">
    <source>
        <dbReference type="ARBA" id="ARBA00022722"/>
    </source>
</evidence>
<dbReference type="GO" id="GO:0001682">
    <property type="term" value="P:tRNA 5'-leader removal"/>
    <property type="evidence" value="ECO:0007669"/>
    <property type="project" value="UniProtKB-UniRule"/>
</dbReference>
<dbReference type="PANTHER" id="PTHR33992:SF1">
    <property type="entry name" value="RIBONUCLEASE P PROTEIN COMPONENT"/>
    <property type="match status" value="1"/>
</dbReference>